<dbReference type="PANTHER" id="PTHR44191:SF62">
    <property type="entry name" value="OS04G0341900 PROTEIN"/>
    <property type="match status" value="1"/>
</dbReference>
<dbReference type="InterPro" id="IPR006447">
    <property type="entry name" value="Myb_dom_plants"/>
</dbReference>
<feature type="domain" description="Myb-like" evidence="7">
    <location>
        <begin position="76"/>
        <end position="128"/>
    </location>
</feature>
<dbReference type="PROSITE" id="PS51293">
    <property type="entry name" value="SANT"/>
    <property type="match status" value="1"/>
</dbReference>
<name>A0AAE0LA70_9CHLO</name>
<dbReference type="PROSITE" id="PS51294">
    <property type="entry name" value="HTH_MYB"/>
    <property type="match status" value="1"/>
</dbReference>
<keyword evidence="11" id="KW-1185">Reference proteome</keyword>
<dbReference type="AlphaFoldDB" id="A0AAE0LA70"/>
<dbReference type="CDD" id="cd00167">
    <property type="entry name" value="SANT"/>
    <property type="match status" value="1"/>
</dbReference>
<evidence type="ECO:0000256" key="3">
    <source>
        <dbReference type="ARBA" id="ARBA00023125"/>
    </source>
</evidence>
<evidence type="ECO:0000256" key="5">
    <source>
        <dbReference type="ARBA" id="ARBA00023242"/>
    </source>
</evidence>
<dbReference type="GO" id="GO:0003677">
    <property type="term" value="F:DNA binding"/>
    <property type="evidence" value="ECO:0007669"/>
    <property type="project" value="UniProtKB-KW"/>
</dbReference>
<evidence type="ECO:0000313" key="10">
    <source>
        <dbReference type="EMBL" id="KAK3277384.1"/>
    </source>
</evidence>
<dbReference type="GO" id="GO:0005634">
    <property type="term" value="C:nucleus"/>
    <property type="evidence" value="ECO:0007669"/>
    <property type="project" value="UniProtKB-SubCell"/>
</dbReference>
<dbReference type="GO" id="GO:0009723">
    <property type="term" value="P:response to ethylene"/>
    <property type="evidence" value="ECO:0007669"/>
    <property type="project" value="TreeGrafter"/>
</dbReference>
<dbReference type="GO" id="GO:0009739">
    <property type="term" value="P:response to gibberellin"/>
    <property type="evidence" value="ECO:0007669"/>
    <property type="project" value="TreeGrafter"/>
</dbReference>
<keyword evidence="5" id="KW-0539">Nucleus</keyword>
<dbReference type="PANTHER" id="PTHR44191">
    <property type="entry name" value="TRANSCRIPTION FACTOR KUA1"/>
    <property type="match status" value="1"/>
</dbReference>
<dbReference type="InterPro" id="IPR017884">
    <property type="entry name" value="SANT_dom"/>
</dbReference>
<dbReference type="InterPro" id="IPR052245">
    <property type="entry name" value="Plant_Stress_Dev_TF"/>
</dbReference>
<dbReference type="InterPro" id="IPR017930">
    <property type="entry name" value="Myb_dom"/>
</dbReference>
<feature type="domain" description="HTH myb-type" evidence="9">
    <location>
        <begin position="76"/>
        <end position="132"/>
    </location>
</feature>
<protein>
    <submittedName>
        <fullName evidence="10">Uncharacterized protein</fullName>
    </submittedName>
</protein>
<dbReference type="GO" id="GO:0006355">
    <property type="term" value="P:regulation of DNA-templated transcription"/>
    <property type="evidence" value="ECO:0007669"/>
    <property type="project" value="UniProtKB-ARBA"/>
</dbReference>
<dbReference type="SUPFAM" id="SSF46689">
    <property type="entry name" value="Homeodomain-like"/>
    <property type="match status" value="1"/>
</dbReference>
<dbReference type="PROSITE" id="PS50090">
    <property type="entry name" value="MYB_LIKE"/>
    <property type="match status" value="1"/>
</dbReference>
<comment type="caution">
    <text evidence="10">The sequence shown here is derived from an EMBL/GenBank/DDBJ whole genome shotgun (WGS) entry which is preliminary data.</text>
</comment>
<dbReference type="InterPro" id="IPR009057">
    <property type="entry name" value="Homeodomain-like_sf"/>
</dbReference>
<sequence>MDCEVETSEGSDLSVDTTLGDETSVSNEDTGFELPPLLVLEGARVYAKDASSGNDLFSQEDVKPECRNAFDRKSGSKRAKAQQWTEEEHLCFLVGLQKLGKGNWSAVSRNYVRTRTPAQVASHAQKHFLRLSTPAHGGVRKRRSRFSLLDNACPSSLLPTAQSADAEPSFQQENQRYMPETYATNAATVRAPCFIPGRSAICSKNNMPPVYSIHIPPRPQLPIQHPDMHLLRPMQKIPLHQPKTRVFRPRPYHYPKPMHVQQTHTSDWRSMVRELAASHQPLNRSTASAFVRPPLQQVF</sequence>
<keyword evidence="2" id="KW-0805">Transcription regulation</keyword>
<dbReference type="Proteomes" id="UP001190700">
    <property type="component" value="Unassembled WGS sequence"/>
</dbReference>
<evidence type="ECO:0000259" key="8">
    <source>
        <dbReference type="PROSITE" id="PS51293"/>
    </source>
</evidence>
<evidence type="ECO:0000256" key="1">
    <source>
        <dbReference type="ARBA" id="ARBA00004123"/>
    </source>
</evidence>
<reference evidence="10 11" key="1">
    <citation type="journal article" date="2015" name="Genome Biol. Evol.">
        <title>Comparative Genomics of a Bacterivorous Green Alga Reveals Evolutionary Causalities and Consequences of Phago-Mixotrophic Mode of Nutrition.</title>
        <authorList>
            <person name="Burns J.A."/>
            <person name="Paasch A."/>
            <person name="Narechania A."/>
            <person name="Kim E."/>
        </authorList>
    </citation>
    <scope>NUCLEOTIDE SEQUENCE [LARGE SCALE GENOMIC DNA]</scope>
    <source>
        <strain evidence="10 11">PLY_AMNH</strain>
    </source>
</reference>
<comment type="subcellular location">
    <subcellularLocation>
        <location evidence="1">Nucleus</location>
    </subcellularLocation>
</comment>
<evidence type="ECO:0000259" key="9">
    <source>
        <dbReference type="PROSITE" id="PS51294"/>
    </source>
</evidence>
<dbReference type="NCBIfam" id="TIGR01557">
    <property type="entry name" value="myb_SHAQKYF"/>
    <property type="match status" value="1"/>
</dbReference>
<feature type="compositionally biased region" description="Polar residues" evidence="6">
    <location>
        <begin position="10"/>
        <end position="29"/>
    </location>
</feature>
<dbReference type="FunFam" id="1.10.10.60:FF:000009">
    <property type="entry name" value="transcription factor MYB1R1"/>
    <property type="match status" value="1"/>
</dbReference>
<keyword evidence="4" id="KW-0804">Transcription</keyword>
<feature type="domain" description="SANT" evidence="8">
    <location>
        <begin position="84"/>
        <end position="132"/>
    </location>
</feature>
<dbReference type="InterPro" id="IPR001005">
    <property type="entry name" value="SANT/Myb"/>
</dbReference>
<evidence type="ECO:0000256" key="2">
    <source>
        <dbReference type="ARBA" id="ARBA00023015"/>
    </source>
</evidence>
<evidence type="ECO:0000259" key="7">
    <source>
        <dbReference type="PROSITE" id="PS50090"/>
    </source>
</evidence>
<evidence type="ECO:0000313" key="11">
    <source>
        <dbReference type="Proteomes" id="UP001190700"/>
    </source>
</evidence>
<proteinExistence type="predicted"/>
<dbReference type="SMART" id="SM00717">
    <property type="entry name" value="SANT"/>
    <property type="match status" value="1"/>
</dbReference>
<organism evidence="10 11">
    <name type="scientific">Cymbomonas tetramitiformis</name>
    <dbReference type="NCBI Taxonomy" id="36881"/>
    <lineage>
        <taxon>Eukaryota</taxon>
        <taxon>Viridiplantae</taxon>
        <taxon>Chlorophyta</taxon>
        <taxon>Pyramimonadophyceae</taxon>
        <taxon>Pyramimonadales</taxon>
        <taxon>Pyramimonadaceae</taxon>
        <taxon>Cymbomonas</taxon>
    </lineage>
</organism>
<dbReference type="EMBL" id="LGRX02006126">
    <property type="protein sequence ID" value="KAK3277384.1"/>
    <property type="molecule type" value="Genomic_DNA"/>
</dbReference>
<dbReference type="Pfam" id="PF00249">
    <property type="entry name" value="Myb_DNA-binding"/>
    <property type="match status" value="1"/>
</dbReference>
<keyword evidence="3" id="KW-0238">DNA-binding</keyword>
<evidence type="ECO:0000256" key="6">
    <source>
        <dbReference type="SAM" id="MobiDB-lite"/>
    </source>
</evidence>
<accession>A0AAE0LA70</accession>
<gene>
    <name evidence="10" type="ORF">CYMTET_14604</name>
</gene>
<feature type="region of interest" description="Disordered" evidence="6">
    <location>
        <begin position="1"/>
        <end position="30"/>
    </location>
</feature>
<evidence type="ECO:0000256" key="4">
    <source>
        <dbReference type="ARBA" id="ARBA00023163"/>
    </source>
</evidence>
<dbReference type="Gene3D" id="1.10.10.60">
    <property type="entry name" value="Homeodomain-like"/>
    <property type="match status" value="1"/>
</dbReference>